<dbReference type="AlphaFoldDB" id="A0A075G4R6"/>
<dbReference type="Pfam" id="PF20143">
    <property type="entry name" value="NAD_kinase_C"/>
    <property type="match status" value="1"/>
</dbReference>
<keyword evidence="3 5" id="KW-0521">NADP</keyword>
<protein>
    <recommendedName>
        <fullName evidence="5">NAD kinase</fullName>
        <ecNumber evidence="5">2.7.1.23</ecNumber>
    </recommendedName>
    <alternativeName>
        <fullName evidence="5">ATP-dependent NAD kinase</fullName>
    </alternativeName>
</protein>
<evidence type="ECO:0000256" key="4">
    <source>
        <dbReference type="ARBA" id="ARBA00023027"/>
    </source>
</evidence>
<dbReference type="InterPro" id="IPR017437">
    <property type="entry name" value="ATP-NAD_kinase_PpnK-typ_C"/>
</dbReference>
<keyword evidence="2 5" id="KW-0418">Kinase</keyword>
<evidence type="ECO:0000313" key="6">
    <source>
        <dbReference type="EMBL" id="AIE99005.1"/>
    </source>
</evidence>
<accession>A0A075G4R6</accession>
<dbReference type="InterPro" id="IPR016064">
    <property type="entry name" value="NAD/diacylglycerol_kinase_sf"/>
</dbReference>
<dbReference type="SUPFAM" id="SSF111331">
    <property type="entry name" value="NAD kinase/diacylglycerol kinase-like"/>
    <property type="match status" value="1"/>
</dbReference>
<dbReference type="GO" id="GO:0005737">
    <property type="term" value="C:cytoplasm"/>
    <property type="evidence" value="ECO:0007669"/>
    <property type="project" value="UniProtKB-SubCell"/>
</dbReference>
<dbReference type="InterPro" id="IPR002504">
    <property type="entry name" value="NADK"/>
</dbReference>
<evidence type="ECO:0000256" key="5">
    <source>
        <dbReference type="HAMAP-Rule" id="MF_00361"/>
    </source>
</evidence>
<name>A0A075G4R6_9ARCH</name>
<dbReference type="HAMAP" id="MF_00361">
    <property type="entry name" value="NAD_kinase"/>
    <property type="match status" value="1"/>
</dbReference>
<feature type="binding site" evidence="5">
    <location>
        <begin position="165"/>
        <end position="170"/>
    </location>
    <ligand>
        <name>NAD(+)</name>
        <dbReference type="ChEBI" id="CHEBI:57540"/>
    </ligand>
</feature>
<reference evidence="6" key="1">
    <citation type="journal article" date="2014" name="Genome Biol. Evol.">
        <title>Pangenome evidence for extensive interdomain horizontal transfer affecting lineage core and shell genes in uncultured planktonic thaumarchaeota and euryarchaeota.</title>
        <authorList>
            <person name="Deschamps P."/>
            <person name="Zivanovic Y."/>
            <person name="Moreira D."/>
            <person name="Rodriguez-Valera F."/>
            <person name="Lopez-Garcia P."/>
        </authorList>
    </citation>
    <scope>NUCLEOTIDE SEQUENCE</scope>
</reference>
<feature type="active site" description="Proton acceptor" evidence="5">
    <location>
        <position position="53"/>
    </location>
</feature>
<sequence length="336" mass="37261">MFIMRIGISGLQTTELAAKSIQETLSDAGFESFYFRNNSEITMADLVIVLGGDRGVRNYFHRAFDADTPVLGISESESNGVLAQIELKELPSYLNRIKKQDYVIEDVPRIGVKVDGKNTYPVLNDVSVFTSKSATLMEYILRVNDEEVWHDSSDGVIISTPTGSSAYSLSAGGPVIFQASNVFGIISVNSLDITRRPIIVSDNSIIEIDEISSRLHCDVVLDGIDRFKINNKLEATKFTPSARIIRMKADSTAISALANKVKLAEELLSMPPSSKLLLKILEYEGSMTQKELASKTLLPGRTVRLAMKHLMDKGYIKRKVSMQDARQKIYEIAKLD</sequence>
<dbReference type="Gene3D" id="1.10.10.10">
    <property type="entry name" value="Winged helix-like DNA-binding domain superfamily/Winged helix DNA-binding domain"/>
    <property type="match status" value="1"/>
</dbReference>
<dbReference type="InterPro" id="IPR036388">
    <property type="entry name" value="WH-like_DNA-bd_sf"/>
</dbReference>
<comment type="subcellular location">
    <subcellularLocation>
        <location evidence="5">Cytoplasm</location>
    </subcellularLocation>
</comment>
<dbReference type="Gene3D" id="2.60.200.30">
    <property type="entry name" value="Probable inorganic polyphosphate/atp-NAD kinase, domain 2"/>
    <property type="match status" value="1"/>
</dbReference>
<dbReference type="EC" id="2.7.1.23" evidence="5"/>
<dbReference type="PANTHER" id="PTHR20275">
    <property type="entry name" value="NAD KINASE"/>
    <property type="match status" value="1"/>
</dbReference>
<dbReference type="PANTHER" id="PTHR20275:SF0">
    <property type="entry name" value="NAD KINASE"/>
    <property type="match status" value="1"/>
</dbReference>
<evidence type="ECO:0000256" key="2">
    <source>
        <dbReference type="ARBA" id="ARBA00022777"/>
    </source>
</evidence>
<dbReference type="GO" id="GO:0046872">
    <property type="term" value="F:metal ion binding"/>
    <property type="evidence" value="ECO:0007669"/>
    <property type="project" value="UniProtKB-UniRule"/>
</dbReference>
<dbReference type="GO" id="GO:0005524">
    <property type="term" value="F:ATP binding"/>
    <property type="evidence" value="ECO:0007669"/>
    <property type="project" value="UniProtKB-KW"/>
</dbReference>
<keyword evidence="5" id="KW-0963">Cytoplasm</keyword>
<dbReference type="SUPFAM" id="SSF46785">
    <property type="entry name" value="Winged helix' DNA-binding domain"/>
    <property type="match status" value="1"/>
</dbReference>
<dbReference type="GO" id="GO:0019674">
    <property type="term" value="P:NAD+ metabolic process"/>
    <property type="evidence" value="ECO:0007669"/>
    <property type="project" value="InterPro"/>
</dbReference>
<gene>
    <name evidence="6" type="primary">NADK</name>
    <name evidence="5" type="synonym">nadK</name>
    <name evidence="6" type="synonym">ppnK</name>
</gene>
<comment type="catalytic activity">
    <reaction evidence="5">
        <text>NAD(+) + ATP = ADP + NADP(+) + H(+)</text>
        <dbReference type="Rhea" id="RHEA:18629"/>
        <dbReference type="ChEBI" id="CHEBI:15378"/>
        <dbReference type="ChEBI" id="CHEBI:30616"/>
        <dbReference type="ChEBI" id="CHEBI:57540"/>
        <dbReference type="ChEBI" id="CHEBI:58349"/>
        <dbReference type="ChEBI" id="CHEBI:456216"/>
        <dbReference type="EC" id="2.7.1.23"/>
    </reaction>
</comment>
<organism evidence="6">
    <name type="scientific">uncultured marine thaumarchaeote KM3_103_A05</name>
    <dbReference type="NCBI Taxonomy" id="1455980"/>
    <lineage>
        <taxon>Archaea</taxon>
        <taxon>Nitrososphaerota</taxon>
        <taxon>environmental samples</taxon>
    </lineage>
</organism>
<dbReference type="Pfam" id="PF13412">
    <property type="entry name" value="HTH_24"/>
    <property type="match status" value="1"/>
</dbReference>
<comment type="caution">
    <text evidence="5">Lacks conserved residue(s) required for the propagation of feature annotation.</text>
</comment>
<comment type="function">
    <text evidence="5">Involved in the regulation of the intracellular balance of NAD and NADP, and is a key enzyme in the biosynthesis of NADP. Catalyzes specifically the phosphorylation on 2'-hydroxyl of the adenosine moiety of NAD to yield NADP.</text>
</comment>
<dbReference type="InterPro" id="IPR036390">
    <property type="entry name" value="WH_DNA-bd_sf"/>
</dbReference>
<feature type="binding site" evidence="5">
    <location>
        <begin position="124"/>
        <end position="125"/>
    </location>
    <ligand>
        <name>NAD(+)</name>
        <dbReference type="ChEBI" id="CHEBI:57540"/>
    </ligand>
</feature>
<comment type="cofactor">
    <cofactor evidence="5">
        <name>a divalent metal cation</name>
        <dbReference type="ChEBI" id="CHEBI:60240"/>
    </cofactor>
</comment>
<keyword evidence="1 5" id="KW-0808">Transferase</keyword>
<dbReference type="GO" id="GO:0006741">
    <property type="term" value="P:NADP+ biosynthetic process"/>
    <property type="evidence" value="ECO:0007669"/>
    <property type="project" value="UniProtKB-UniRule"/>
</dbReference>
<dbReference type="EMBL" id="KF900551">
    <property type="protein sequence ID" value="AIE99005.1"/>
    <property type="molecule type" value="Genomic_DNA"/>
</dbReference>
<keyword evidence="5" id="KW-0067">ATP-binding</keyword>
<dbReference type="Gene3D" id="3.40.50.10330">
    <property type="entry name" value="Probable inorganic polyphosphate/atp-NAD kinase, domain 1"/>
    <property type="match status" value="1"/>
</dbReference>
<dbReference type="GO" id="GO:0003951">
    <property type="term" value="F:NAD+ kinase activity"/>
    <property type="evidence" value="ECO:0007669"/>
    <property type="project" value="UniProtKB-UniRule"/>
</dbReference>
<comment type="similarity">
    <text evidence="5">Belongs to the NAD kinase family.</text>
</comment>
<evidence type="ECO:0000256" key="1">
    <source>
        <dbReference type="ARBA" id="ARBA00022679"/>
    </source>
</evidence>
<dbReference type="InterPro" id="IPR017438">
    <property type="entry name" value="ATP-NAD_kinase_N"/>
</dbReference>
<keyword evidence="5" id="KW-0547">Nucleotide-binding</keyword>
<proteinExistence type="inferred from homology"/>
<keyword evidence="4 5" id="KW-0520">NAD</keyword>
<dbReference type="CDD" id="cd01653">
    <property type="entry name" value="GATase1"/>
    <property type="match status" value="1"/>
</dbReference>
<feature type="binding site" evidence="5">
    <location>
        <position position="154"/>
    </location>
    <ligand>
        <name>NAD(+)</name>
        <dbReference type="ChEBI" id="CHEBI:57540"/>
    </ligand>
</feature>
<evidence type="ECO:0000256" key="3">
    <source>
        <dbReference type="ARBA" id="ARBA00022857"/>
    </source>
</evidence>